<name>A0A5E7G2A7_PSEFL</name>
<dbReference type="Proteomes" id="UP000349468">
    <property type="component" value="Unassembled WGS sequence"/>
</dbReference>
<gene>
    <name evidence="1" type="ORF">PS870_00023</name>
</gene>
<evidence type="ECO:0000313" key="1">
    <source>
        <dbReference type="EMBL" id="VVO45770.1"/>
    </source>
</evidence>
<evidence type="ECO:0000313" key="2">
    <source>
        <dbReference type="Proteomes" id="UP000349468"/>
    </source>
</evidence>
<accession>A0A5E7G2A7</accession>
<reference evidence="1 2" key="1">
    <citation type="submission" date="2019-09" db="EMBL/GenBank/DDBJ databases">
        <authorList>
            <person name="Chandra G."/>
            <person name="Truman W A."/>
        </authorList>
    </citation>
    <scope>NUCLEOTIDE SEQUENCE [LARGE SCALE GENOMIC DNA]</scope>
    <source>
        <strain evidence="1">PS870</strain>
    </source>
</reference>
<proteinExistence type="predicted"/>
<dbReference type="EMBL" id="CABVIK010000001">
    <property type="protein sequence ID" value="VVO45770.1"/>
    <property type="molecule type" value="Genomic_DNA"/>
</dbReference>
<dbReference type="RefSeq" id="WP_154911480.1">
    <property type="nucleotide sequence ID" value="NZ_CABVIK010000001.1"/>
</dbReference>
<protein>
    <submittedName>
        <fullName evidence="1">Uncharacterized protein</fullName>
    </submittedName>
</protein>
<organism evidence="1 2">
    <name type="scientific">Pseudomonas fluorescens</name>
    <dbReference type="NCBI Taxonomy" id="294"/>
    <lineage>
        <taxon>Bacteria</taxon>
        <taxon>Pseudomonadati</taxon>
        <taxon>Pseudomonadota</taxon>
        <taxon>Gammaproteobacteria</taxon>
        <taxon>Pseudomonadales</taxon>
        <taxon>Pseudomonadaceae</taxon>
        <taxon>Pseudomonas</taxon>
    </lineage>
</organism>
<sequence length="362" mass="41306">MSVKELDALNQKFKGNLKSGKWTLCIGAGVSYGIVPTWLELTRRLVNETFNTNLSELDFQKLVSDSAWSLDSWIQACANHYQINTKSTADFFDLIEKHLYSDLRNKGKNSGIEDVLVNVLDRPRNASREDVFRICSFFETNYPQSSLIAVIQVLLQCAKDDQLPEAVISFNADTLLHTLLELFQRRDHYRGPPPHSHPKYGFKPVFRPTDSAKVQTPIYHCHGSIKPKALLATHQPRDSRDRLVFLESEYIRVATVASSWAETLFMFHAQTTRMTFLGFSMSDPNMRRWLALSNLSTLQDLNAMTQLNNMTPQHIWITTDPTNPVLKKLNNEALIHLGVRPGWIRNWTDVKGAFCNLLGLNV</sequence>
<dbReference type="AlphaFoldDB" id="A0A5E7G2A7"/>
<dbReference type="Pfam" id="PF13289">
    <property type="entry name" value="SIR2_2"/>
    <property type="match status" value="1"/>
</dbReference>